<evidence type="ECO:0000256" key="1">
    <source>
        <dbReference type="ARBA" id="ARBA00010835"/>
    </source>
</evidence>
<feature type="domain" description="Prokaryotic-type class I peptide chain release factors" evidence="2">
    <location>
        <begin position="45"/>
        <end position="99"/>
    </location>
</feature>
<evidence type="ECO:0000313" key="3">
    <source>
        <dbReference type="EMBL" id="KAK3606882.1"/>
    </source>
</evidence>
<dbReference type="EMBL" id="JAEAOA010001141">
    <property type="protein sequence ID" value="KAK3606882.1"/>
    <property type="molecule type" value="Genomic_DNA"/>
</dbReference>
<dbReference type="GO" id="GO:0003747">
    <property type="term" value="F:translation release factor activity"/>
    <property type="evidence" value="ECO:0007669"/>
    <property type="project" value="InterPro"/>
</dbReference>
<proteinExistence type="inferred from homology"/>
<dbReference type="InterPro" id="IPR000352">
    <property type="entry name" value="Pep_chain_release_fac_I"/>
</dbReference>
<gene>
    <name evidence="3" type="ORF">CHS0354_018476</name>
</gene>
<protein>
    <recommendedName>
        <fullName evidence="2">Prokaryotic-type class I peptide chain release factors domain-containing protein</fullName>
    </recommendedName>
</protein>
<dbReference type="Gene3D" id="3.30.160.20">
    <property type="match status" value="1"/>
</dbReference>
<reference evidence="3" key="1">
    <citation type="journal article" date="2021" name="Genome Biol. Evol.">
        <title>A High-Quality Reference Genome for a Parasitic Bivalve with Doubly Uniparental Inheritance (Bivalvia: Unionida).</title>
        <authorList>
            <person name="Smith C.H."/>
        </authorList>
    </citation>
    <scope>NUCLEOTIDE SEQUENCE</scope>
    <source>
        <strain evidence="3">CHS0354</strain>
    </source>
</reference>
<keyword evidence="4" id="KW-1185">Reference proteome</keyword>
<reference evidence="3" key="2">
    <citation type="journal article" date="2021" name="Genome Biol. Evol.">
        <title>Developing a high-quality reference genome for a parasitic bivalve with doubly uniparental inheritance (Bivalvia: Unionida).</title>
        <authorList>
            <person name="Smith C.H."/>
        </authorList>
    </citation>
    <scope>NUCLEOTIDE SEQUENCE</scope>
    <source>
        <strain evidence="3">CHS0354</strain>
        <tissue evidence="3">Mantle</tissue>
    </source>
</reference>
<evidence type="ECO:0000313" key="4">
    <source>
        <dbReference type="Proteomes" id="UP001195483"/>
    </source>
</evidence>
<accession>A0AAE0TAH1</accession>
<dbReference type="Pfam" id="PF00472">
    <property type="entry name" value="RF-1"/>
    <property type="match status" value="1"/>
</dbReference>
<comment type="similarity">
    <text evidence="1">Belongs to the prokaryotic/mitochondrial release factor family.</text>
</comment>
<organism evidence="3 4">
    <name type="scientific">Potamilus streckersoni</name>
    <dbReference type="NCBI Taxonomy" id="2493646"/>
    <lineage>
        <taxon>Eukaryota</taxon>
        <taxon>Metazoa</taxon>
        <taxon>Spiralia</taxon>
        <taxon>Lophotrochozoa</taxon>
        <taxon>Mollusca</taxon>
        <taxon>Bivalvia</taxon>
        <taxon>Autobranchia</taxon>
        <taxon>Heteroconchia</taxon>
        <taxon>Palaeoheterodonta</taxon>
        <taxon>Unionida</taxon>
        <taxon>Unionoidea</taxon>
        <taxon>Unionidae</taxon>
        <taxon>Ambleminae</taxon>
        <taxon>Lampsilini</taxon>
        <taxon>Potamilus</taxon>
    </lineage>
</organism>
<evidence type="ECO:0000259" key="2">
    <source>
        <dbReference type="Pfam" id="PF00472"/>
    </source>
</evidence>
<name>A0AAE0TAH1_9BIVA</name>
<reference evidence="3" key="3">
    <citation type="submission" date="2023-05" db="EMBL/GenBank/DDBJ databases">
        <authorList>
            <person name="Smith C.H."/>
        </authorList>
    </citation>
    <scope>NUCLEOTIDE SEQUENCE</scope>
    <source>
        <strain evidence="3">CHS0354</strain>
        <tissue evidence="3">Mantle</tissue>
    </source>
</reference>
<dbReference type="SUPFAM" id="SSF75620">
    <property type="entry name" value="Release factor"/>
    <property type="match status" value="1"/>
</dbReference>
<dbReference type="InterPro" id="IPR045853">
    <property type="entry name" value="Pep_chain_release_fac_I_sf"/>
</dbReference>
<comment type="caution">
    <text evidence="3">The sequence shown here is derived from an EMBL/GenBank/DDBJ whole genome shotgun (WGS) entry which is preliminary data.</text>
</comment>
<sequence length="212" mass="23451">MRAAGRKVRASQDRVPANDRLKTVPVFTNWEAPLLLDDAGLTAACEIQQIRGSGRGGQKRNKTSNAVRLSLMGFQVLSSNARSLDENRRDALLKLRLLLALSYGFDDTPDTATFVLPGARLTGNLTEKIHALGVNLNTHHARYPLLAGYLTDTFLYFRGDMRGMAAALGISLTALRRRTEELPLLKARFASVYQYFKRQGQIFSEPAEGEAV</sequence>
<dbReference type="Proteomes" id="UP001195483">
    <property type="component" value="Unassembled WGS sequence"/>
</dbReference>
<dbReference type="AlphaFoldDB" id="A0AAE0TAH1"/>